<reference evidence="3 4" key="1">
    <citation type="submission" date="2017-07" db="EMBL/GenBank/DDBJ databases">
        <title>Genome Sequence of Sulfitobacter pseudonitzschiae Strain SMR1 Isolated from a culture of the Diatom Skeletonema marinoi.</title>
        <authorList>
            <person name="Topel M."/>
            <person name="Pinder M.I.M."/>
            <person name="Johansson O.N."/>
            <person name="Kourtchenko O."/>
            <person name="Godhe A."/>
            <person name="Clarke A.K."/>
        </authorList>
    </citation>
    <scope>NUCLEOTIDE SEQUENCE [LARGE SCALE GENOMIC DNA]</scope>
    <source>
        <strain evidence="3 4">SMR1</strain>
    </source>
</reference>
<name>A0A221JYU4_9RHOB</name>
<dbReference type="SUPFAM" id="SSF101874">
    <property type="entry name" value="YceI-like"/>
    <property type="match status" value="1"/>
</dbReference>
<evidence type="ECO:0000313" key="4">
    <source>
        <dbReference type="Proteomes" id="UP000199754"/>
    </source>
</evidence>
<dbReference type="Gene3D" id="2.40.128.110">
    <property type="entry name" value="Lipid/polyisoprenoid-binding, YceI-like"/>
    <property type="match status" value="1"/>
</dbReference>
<feature type="chain" id="PRO_5013098340" evidence="1">
    <location>
        <begin position="20"/>
        <end position="189"/>
    </location>
</feature>
<proteinExistence type="predicted"/>
<gene>
    <name evidence="3" type="ORF">SULPSESMR1_01081</name>
</gene>
<dbReference type="Pfam" id="PF04264">
    <property type="entry name" value="YceI"/>
    <property type="match status" value="1"/>
</dbReference>
<organism evidence="3 4">
    <name type="scientific">Pseudosulfitobacter pseudonitzschiae</name>
    <dbReference type="NCBI Taxonomy" id="1402135"/>
    <lineage>
        <taxon>Bacteria</taxon>
        <taxon>Pseudomonadati</taxon>
        <taxon>Pseudomonadota</taxon>
        <taxon>Alphaproteobacteria</taxon>
        <taxon>Rhodobacterales</taxon>
        <taxon>Roseobacteraceae</taxon>
        <taxon>Pseudosulfitobacter</taxon>
    </lineage>
</organism>
<dbReference type="STRING" id="1402135.SAMN05444149_105329"/>
<evidence type="ECO:0000259" key="2">
    <source>
        <dbReference type="SMART" id="SM00867"/>
    </source>
</evidence>
<feature type="signal peptide" evidence="1">
    <location>
        <begin position="1"/>
        <end position="19"/>
    </location>
</feature>
<dbReference type="KEGG" id="spse:SULPSESMR1_01081"/>
<dbReference type="InterPro" id="IPR007372">
    <property type="entry name" value="Lipid/polyisoprenoid-bd_YceI"/>
</dbReference>
<dbReference type="AlphaFoldDB" id="A0A221JYU4"/>
<dbReference type="RefSeq" id="WP_089419883.1">
    <property type="nucleotide sequence ID" value="NZ_CP022415.1"/>
</dbReference>
<dbReference type="InterPro" id="IPR036761">
    <property type="entry name" value="TTHA0802/YceI-like_sf"/>
</dbReference>
<dbReference type="SMART" id="SM00867">
    <property type="entry name" value="YceI"/>
    <property type="match status" value="1"/>
</dbReference>
<evidence type="ECO:0000313" key="3">
    <source>
        <dbReference type="EMBL" id="ASM71906.1"/>
    </source>
</evidence>
<feature type="domain" description="Lipid/polyisoprenoid-binding YceI-like" evidence="2">
    <location>
        <begin position="22"/>
        <end position="186"/>
    </location>
</feature>
<accession>A0A221JYU4</accession>
<keyword evidence="1" id="KW-0732">Signal</keyword>
<dbReference type="Proteomes" id="UP000199754">
    <property type="component" value="Chromosome"/>
</dbReference>
<dbReference type="PANTHER" id="PTHR34406">
    <property type="entry name" value="PROTEIN YCEI"/>
    <property type="match status" value="1"/>
</dbReference>
<dbReference type="EMBL" id="CP022415">
    <property type="protein sequence ID" value="ASM71906.1"/>
    <property type="molecule type" value="Genomic_DNA"/>
</dbReference>
<dbReference type="PANTHER" id="PTHR34406:SF1">
    <property type="entry name" value="PROTEIN YCEI"/>
    <property type="match status" value="1"/>
</dbReference>
<dbReference type="OrthoDB" id="9811006at2"/>
<evidence type="ECO:0000256" key="1">
    <source>
        <dbReference type="SAM" id="SignalP"/>
    </source>
</evidence>
<sequence length="189" mass="20497">MKSLLLATALSTAATMSFAADTYTFDPGHSQIVFHYEHLGFSTTYGMFSGFDGEISFDQEDPAKSSVSVSFPATSMITGWEPRLNHFMTDDFFGASEDDMVTFTSTSIEVTGDDTALITGDLTMNDITKPVVLDAKLTQMGDHPQAGKPWAGFSATTSVMRTDFDMGMFAPYVGDQVDIIISIEAMKAD</sequence>
<protein>
    <submittedName>
        <fullName evidence="3">Polyisoprenoid-binding protein</fullName>
    </submittedName>
</protein>
<keyword evidence="4" id="KW-1185">Reference proteome</keyword>